<feature type="transmembrane region" description="Helical" evidence="1">
    <location>
        <begin position="90"/>
        <end position="118"/>
    </location>
</feature>
<accession>A0A1I6NRV2</accession>
<gene>
    <name evidence="2" type="ORF">SAMN05444972_10174</name>
</gene>
<name>A0A1I6NRV2_9BACL</name>
<dbReference type="RefSeq" id="WP_091832169.1">
    <property type="nucleotide sequence ID" value="NZ_FPAA01000001.1"/>
</dbReference>
<proteinExistence type="predicted"/>
<reference evidence="3" key="1">
    <citation type="submission" date="2016-10" db="EMBL/GenBank/DDBJ databases">
        <authorList>
            <person name="Varghese N."/>
            <person name="Submissions S."/>
        </authorList>
    </citation>
    <scope>NUCLEOTIDE SEQUENCE [LARGE SCALE GENOMIC DNA]</scope>
    <source>
        <strain evidence="3">DSM 45789</strain>
    </source>
</reference>
<protein>
    <submittedName>
        <fullName evidence="2">Uncharacterized protein</fullName>
    </submittedName>
</protein>
<keyword evidence="1" id="KW-0472">Membrane</keyword>
<dbReference type="AlphaFoldDB" id="A0A1I6NRV2"/>
<feature type="transmembrane region" description="Helical" evidence="1">
    <location>
        <begin position="53"/>
        <end position="70"/>
    </location>
</feature>
<evidence type="ECO:0000256" key="1">
    <source>
        <dbReference type="SAM" id="Phobius"/>
    </source>
</evidence>
<keyword evidence="1" id="KW-0812">Transmembrane</keyword>
<dbReference type="Proteomes" id="UP000198660">
    <property type="component" value="Unassembled WGS sequence"/>
</dbReference>
<keyword evidence="1" id="KW-1133">Transmembrane helix</keyword>
<evidence type="ECO:0000313" key="3">
    <source>
        <dbReference type="Proteomes" id="UP000198660"/>
    </source>
</evidence>
<feature type="transmembrane region" description="Helical" evidence="1">
    <location>
        <begin position="12"/>
        <end position="33"/>
    </location>
</feature>
<dbReference type="EMBL" id="FPAA01000001">
    <property type="protein sequence ID" value="SFS30736.1"/>
    <property type="molecule type" value="Genomic_DNA"/>
</dbReference>
<evidence type="ECO:0000313" key="2">
    <source>
        <dbReference type="EMBL" id="SFS30736.1"/>
    </source>
</evidence>
<keyword evidence="3" id="KW-1185">Reference proteome</keyword>
<sequence length="122" mass="14009">MNKRKKISPLVGLLIYYSISVFTFFIGKSFLIYHYHLNTLYAEVQGTKVLANWVSAYAIVFLLPIAAFIIMKGDQLLRKKLNAPKKIAHLLVSIGVVPVVLAFSLFFFWEFLLSFYMLNTNP</sequence>
<organism evidence="2 3">
    <name type="scientific">Marininema halotolerans</name>
    <dbReference type="NCBI Taxonomy" id="1155944"/>
    <lineage>
        <taxon>Bacteria</taxon>
        <taxon>Bacillati</taxon>
        <taxon>Bacillota</taxon>
        <taxon>Bacilli</taxon>
        <taxon>Bacillales</taxon>
        <taxon>Thermoactinomycetaceae</taxon>
        <taxon>Marininema</taxon>
    </lineage>
</organism>